<dbReference type="GO" id="GO:0016887">
    <property type="term" value="F:ATP hydrolysis activity"/>
    <property type="evidence" value="ECO:0007669"/>
    <property type="project" value="InterPro"/>
</dbReference>
<feature type="non-terminal residue" evidence="4">
    <location>
        <position position="1"/>
    </location>
</feature>
<keyword evidence="1" id="KW-0547">Nucleotide-binding</keyword>
<dbReference type="Pfam" id="PF00005">
    <property type="entry name" value="ABC_tran"/>
    <property type="match status" value="1"/>
</dbReference>
<dbReference type="EMBL" id="UOFT01000005">
    <property type="protein sequence ID" value="VAW91184.1"/>
    <property type="molecule type" value="Genomic_DNA"/>
</dbReference>
<dbReference type="SUPFAM" id="SSF52540">
    <property type="entry name" value="P-loop containing nucleoside triphosphate hydrolases"/>
    <property type="match status" value="1"/>
</dbReference>
<dbReference type="InterPro" id="IPR027417">
    <property type="entry name" value="P-loop_NTPase"/>
</dbReference>
<evidence type="ECO:0000313" key="4">
    <source>
        <dbReference type="EMBL" id="VAW91184.1"/>
    </source>
</evidence>
<gene>
    <name evidence="4" type="ORF">MNBD_GAMMA23-2243</name>
</gene>
<protein>
    <submittedName>
        <fullName evidence="4">Probable iron export ATP-binding protein FetA</fullName>
    </submittedName>
</protein>
<dbReference type="GO" id="GO:0005524">
    <property type="term" value="F:ATP binding"/>
    <property type="evidence" value="ECO:0007669"/>
    <property type="project" value="UniProtKB-KW"/>
</dbReference>
<dbReference type="Gene3D" id="3.40.50.300">
    <property type="entry name" value="P-loop containing nucleotide triphosphate hydrolases"/>
    <property type="match status" value="1"/>
</dbReference>
<dbReference type="InterPro" id="IPR003439">
    <property type="entry name" value="ABC_transporter-like_ATP-bd"/>
</dbReference>
<evidence type="ECO:0000259" key="3">
    <source>
        <dbReference type="SMART" id="SM00382"/>
    </source>
</evidence>
<dbReference type="AlphaFoldDB" id="A0A3B1ABP2"/>
<feature type="domain" description="AAA+ ATPase" evidence="3">
    <location>
        <begin position="1"/>
        <end position="174"/>
    </location>
</feature>
<sequence>RETISISGESGAGKSLLLRAIADLIPHQGQCFFNEQEVNTVAPNQWRRQVAYLASESQWWFDSIGEHFDLPLSENTVAYLENMGFSMDTLKWDVMRCSTGERQRLGIIRVLANKPDVLLLDEPTANLDASNSLQVEKLFLQYQQQTHCSIVWVAHNKEQIQRVAQRQFEISQSELIEVQV</sequence>
<dbReference type="PANTHER" id="PTHR43119">
    <property type="entry name" value="ABC TRANSPORT PROTEIN ATP-BINDING COMPONENT-RELATED"/>
    <property type="match status" value="1"/>
</dbReference>
<dbReference type="SMART" id="SM00382">
    <property type="entry name" value="AAA"/>
    <property type="match status" value="1"/>
</dbReference>
<reference evidence="4" key="1">
    <citation type="submission" date="2018-06" db="EMBL/GenBank/DDBJ databases">
        <authorList>
            <person name="Zhirakovskaya E."/>
        </authorList>
    </citation>
    <scope>NUCLEOTIDE SEQUENCE</scope>
</reference>
<dbReference type="CDD" id="cd00267">
    <property type="entry name" value="ABC_ATPase"/>
    <property type="match status" value="1"/>
</dbReference>
<proteinExistence type="predicted"/>
<name>A0A3B1ABP2_9ZZZZ</name>
<dbReference type="PANTHER" id="PTHR43119:SF1">
    <property type="entry name" value="ABC TRANSPORTER DOMAIN-CONTAINING PROTEIN"/>
    <property type="match status" value="1"/>
</dbReference>
<evidence type="ECO:0000256" key="1">
    <source>
        <dbReference type="ARBA" id="ARBA00022741"/>
    </source>
</evidence>
<dbReference type="InterPro" id="IPR003593">
    <property type="entry name" value="AAA+_ATPase"/>
</dbReference>
<evidence type="ECO:0000256" key="2">
    <source>
        <dbReference type="ARBA" id="ARBA00022840"/>
    </source>
</evidence>
<organism evidence="4">
    <name type="scientific">hydrothermal vent metagenome</name>
    <dbReference type="NCBI Taxonomy" id="652676"/>
    <lineage>
        <taxon>unclassified sequences</taxon>
        <taxon>metagenomes</taxon>
        <taxon>ecological metagenomes</taxon>
    </lineage>
</organism>
<accession>A0A3B1ABP2</accession>
<keyword evidence="2 4" id="KW-0067">ATP-binding</keyword>